<dbReference type="GO" id="GO:0043041">
    <property type="term" value="P:amino acid activation for nonribosomal peptide biosynthetic process"/>
    <property type="evidence" value="ECO:0007669"/>
    <property type="project" value="TreeGrafter"/>
</dbReference>
<name>A0A1H2UU69_9PSEU</name>
<evidence type="ECO:0000313" key="5">
    <source>
        <dbReference type="Proteomes" id="UP000199515"/>
    </source>
</evidence>
<evidence type="ECO:0000256" key="1">
    <source>
        <dbReference type="ARBA" id="ARBA00022450"/>
    </source>
</evidence>
<dbReference type="InterPro" id="IPR045851">
    <property type="entry name" value="AMP-bd_C_sf"/>
</dbReference>
<dbReference type="Gene3D" id="3.40.50.1820">
    <property type="entry name" value="alpha/beta hydrolase"/>
    <property type="match status" value="1"/>
</dbReference>
<evidence type="ECO:0000313" key="4">
    <source>
        <dbReference type="EMBL" id="SDW59641.1"/>
    </source>
</evidence>
<gene>
    <name evidence="4" type="ORF">SAMN05421504_1011005</name>
</gene>
<keyword evidence="1" id="KW-0596">Phosphopantetheine</keyword>
<reference evidence="4 5" key="1">
    <citation type="submission" date="2016-10" db="EMBL/GenBank/DDBJ databases">
        <authorList>
            <person name="de Groot N.N."/>
        </authorList>
    </citation>
    <scope>NUCLEOTIDE SEQUENCE [LARGE SCALE GENOMIC DNA]</scope>
    <source>
        <strain evidence="4 5">CPCC 202699</strain>
    </source>
</reference>
<feature type="domain" description="Carrier" evidence="3">
    <location>
        <begin position="503"/>
        <end position="578"/>
    </location>
</feature>
<dbReference type="RefSeq" id="WP_091287095.1">
    <property type="nucleotide sequence ID" value="NZ_FNON01000001.1"/>
</dbReference>
<dbReference type="InterPro" id="IPR000873">
    <property type="entry name" value="AMP-dep_synth/lig_dom"/>
</dbReference>
<dbReference type="SUPFAM" id="SSF47336">
    <property type="entry name" value="ACP-like"/>
    <property type="match status" value="1"/>
</dbReference>
<dbReference type="InterPro" id="IPR042099">
    <property type="entry name" value="ANL_N_sf"/>
</dbReference>
<dbReference type="InterPro" id="IPR020845">
    <property type="entry name" value="AMP-binding_CS"/>
</dbReference>
<dbReference type="GO" id="GO:0031177">
    <property type="term" value="F:phosphopantetheine binding"/>
    <property type="evidence" value="ECO:0007669"/>
    <property type="project" value="InterPro"/>
</dbReference>
<evidence type="ECO:0000256" key="2">
    <source>
        <dbReference type="ARBA" id="ARBA00022553"/>
    </source>
</evidence>
<dbReference type="PANTHER" id="PTHR45527">
    <property type="entry name" value="NONRIBOSOMAL PEPTIDE SYNTHETASE"/>
    <property type="match status" value="1"/>
</dbReference>
<dbReference type="PROSITE" id="PS00012">
    <property type="entry name" value="PHOSPHOPANTETHEINE"/>
    <property type="match status" value="1"/>
</dbReference>
<keyword evidence="5" id="KW-1185">Reference proteome</keyword>
<dbReference type="AlphaFoldDB" id="A0A1H2UU69"/>
<dbReference type="InterPro" id="IPR009081">
    <property type="entry name" value="PP-bd_ACP"/>
</dbReference>
<dbReference type="InterPro" id="IPR025110">
    <property type="entry name" value="AMP-bd_C"/>
</dbReference>
<dbReference type="InterPro" id="IPR036736">
    <property type="entry name" value="ACP-like_sf"/>
</dbReference>
<dbReference type="Pfam" id="PF00550">
    <property type="entry name" value="PP-binding"/>
    <property type="match status" value="1"/>
</dbReference>
<dbReference type="CDD" id="cd05930">
    <property type="entry name" value="A_NRPS"/>
    <property type="match status" value="1"/>
</dbReference>
<keyword evidence="2" id="KW-0597">Phosphoprotein</keyword>
<dbReference type="Gene3D" id="3.40.50.12780">
    <property type="entry name" value="N-terminal domain of ligase-like"/>
    <property type="match status" value="1"/>
</dbReference>
<dbReference type="GO" id="GO:0005737">
    <property type="term" value="C:cytoplasm"/>
    <property type="evidence" value="ECO:0007669"/>
    <property type="project" value="TreeGrafter"/>
</dbReference>
<proteinExistence type="predicted"/>
<organism evidence="4 5">
    <name type="scientific">Amycolatopsis xylanica</name>
    <dbReference type="NCBI Taxonomy" id="589385"/>
    <lineage>
        <taxon>Bacteria</taxon>
        <taxon>Bacillati</taxon>
        <taxon>Actinomycetota</taxon>
        <taxon>Actinomycetes</taxon>
        <taxon>Pseudonocardiales</taxon>
        <taxon>Pseudonocardiaceae</taxon>
        <taxon>Amycolatopsis</taxon>
    </lineage>
</organism>
<dbReference type="PROSITE" id="PS50075">
    <property type="entry name" value="CARRIER"/>
    <property type="match status" value="1"/>
</dbReference>
<dbReference type="PANTHER" id="PTHR45527:SF1">
    <property type="entry name" value="FATTY ACID SYNTHASE"/>
    <property type="match status" value="1"/>
</dbReference>
<dbReference type="OrthoDB" id="3243414at2"/>
<dbReference type="Pfam" id="PF13193">
    <property type="entry name" value="AMP-binding_C"/>
    <property type="match status" value="1"/>
</dbReference>
<dbReference type="SUPFAM" id="SSF56801">
    <property type="entry name" value="Acetyl-CoA synthetase-like"/>
    <property type="match status" value="1"/>
</dbReference>
<dbReference type="STRING" id="589385.SAMN05421504_1011005"/>
<evidence type="ECO:0000259" key="3">
    <source>
        <dbReference type="PROSITE" id="PS50075"/>
    </source>
</evidence>
<dbReference type="PROSITE" id="PS00455">
    <property type="entry name" value="AMP_BINDING"/>
    <property type="match status" value="1"/>
</dbReference>
<dbReference type="SMART" id="SM00823">
    <property type="entry name" value="PKS_PP"/>
    <property type="match status" value="1"/>
</dbReference>
<dbReference type="Pfam" id="PF00501">
    <property type="entry name" value="AMP-binding"/>
    <property type="match status" value="1"/>
</dbReference>
<dbReference type="GO" id="GO:0044550">
    <property type="term" value="P:secondary metabolite biosynthetic process"/>
    <property type="evidence" value="ECO:0007669"/>
    <property type="project" value="TreeGrafter"/>
</dbReference>
<dbReference type="EMBL" id="FNON01000001">
    <property type="protein sequence ID" value="SDW59641.1"/>
    <property type="molecule type" value="Genomic_DNA"/>
</dbReference>
<accession>A0A1H2UU69</accession>
<dbReference type="InterPro" id="IPR029058">
    <property type="entry name" value="AB_hydrolase_fold"/>
</dbReference>
<dbReference type="Proteomes" id="UP000199515">
    <property type="component" value="Unassembled WGS sequence"/>
</dbReference>
<dbReference type="InterPro" id="IPR020806">
    <property type="entry name" value="PKS_PP-bd"/>
</dbReference>
<protein>
    <submittedName>
        <fullName evidence="4">Amino acid adenylation domain-containing protein</fullName>
    </submittedName>
</protein>
<sequence>MTHAALPTSQDDPGVSRLFGAVDHWSSRTPTAPAFAAPDGSLDFHGLALRTRSIVTALARAGVGKETVVAVTTGRSRLAASSLLAVWWLGATAVPIDDRNPAERIAYLLEDARAEVLLAHGVPPFAASSQLPVIDPETAAKPVSGNPVLAERDSCAYVIYTSGTSGKPKGVEISYAGLGVFLDALCTIGLTPGGMGLNPLSPAFDGWLWCTFLHLLHGQGTAIADMHADDGEAVDLAARITAIGPRTVSLTPSLIAPCIDALTSVEVVVIAGERCPKALADRLSERHRVLNVYGPTETTIAATWSDTARGDDVSTIGTPLPGYSVRVLDDNGKPVPANTIGELYIGGDGVALGYRNLPDLTAERFVRIGGERFYRTGDLVVAREDGQLEFAGRCDEQVKVRGFRIELAEIEQVAAELPAVTAAAAFVLESGETVGLAVTVADGHDLTKGNALIREHCRARLPEHMVPSVVDFVPALPLTTNGKVDRAELARAAAAARQFTGRAPGTPRETEVCAVWSELLDHSITDVDADFFELGGHSLLAARIVAALRQSTGLKLSIPVLLANPTPALLAEELDRRATAEVAS</sequence>
<dbReference type="Gene3D" id="3.30.300.30">
    <property type="match status" value="1"/>
</dbReference>
<dbReference type="InterPro" id="IPR006162">
    <property type="entry name" value="Ppantetheine_attach_site"/>
</dbReference>